<comment type="caution">
    <text evidence="1">The sequence shown here is derived from an EMBL/GenBank/DDBJ whole genome shotgun (WGS) entry which is preliminary data.</text>
</comment>
<evidence type="ECO:0000313" key="1">
    <source>
        <dbReference type="EMBL" id="GAA3773568.1"/>
    </source>
</evidence>
<sequence length="688" mass="76112">MAIQALNTIKNWFRKGLKPSQNQFWDTWDSFRHKFEKVPMEDIENLESVLDTKAEKTDLEDHKNDQNAHLDLFDLKENKNEKGTPGGYVPLDEFSKIAHQYLNIIDNLTSGGTTSLLSAEQGMLLQKQLNVINLLLKSDNPDMDTIQKIVDTIEEIQLSLDTILVNDLTAGGTTKALTAEMGKILQNNKEDKSQKGIAGGYAPLNEVTKIASEYLLLIDDLITGGSESILTAEQGKVLQNQINDINTLLQSDNVDLDTIQEIVDAIEQVQISLDTILVNDLTTGGVTKALTAEMGKLLNETKLTATIATDAEAQITTVVTEDNKVVSRLKLFNWWNWLKRLPLTWNNTIYVTDYLGQAKSMLSNSRFSMINSKGETIFDIDNQGIKLNFKSTGGTYILEDSNGQGGLVVLPPKSGVLALANDYVTTAYGTTTKAPLTIPAGTLTTVPQFGAIERDIQGNLYHCPGSVRKKIIDEAEAVKFLHTTYRSVKSSSAANSYSPFNTTIYSYPDPVINPFGSNSAGSYLLKTLDEYVDGYMPINANSDLPTKVIYEFYIKGMNCKFGGENQIKLYTIDRTGAGALTSNIKSYEIPLIITTSTDGINSWSILSYEENLYDMKGNILDTIYRSYPLQTYSYTGYNGNGNLKFNEDSITTFNAGISFSFEDEMNEFGKNAISGSSFTNHSTLIIKL</sequence>
<dbReference type="Proteomes" id="UP001500748">
    <property type="component" value="Unassembled WGS sequence"/>
</dbReference>
<dbReference type="Pfam" id="PF22337">
    <property type="entry name" value="Phage_fiber_rpt"/>
    <property type="match status" value="3"/>
</dbReference>
<accession>A0ABP7GYA9</accession>
<organism evidence="1 2">
    <name type="scientific">Flavobacterium ginsengiterrae</name>
    <dbReference type="NCBI Taxonomy" id="871695"/>
    <lineage>
        <taxon>Bacteria</taxon>
        <taxon>Pseudomonadati</taxon>
        <taxon>Bacteroidota</taxon>
        <taxon>Flavobacteriia</taxon>
        <taxon>Flavobacteriales</taxon>
        <taxon>Flavobacteriaceae</taxon>
        <taxon>Flavobacterium</taxon>
    </lineage>
</organism>
<protein>
    <submittedName>
        <fullName evidence="1">Uncharacterized protein</fullName>
    </submittedName>
</protein>
<reference evidence="2" key="1">
    <citation type="journal article" date="2019" name="Int. J. Syst. Evol. Microbiol.">
        <title>The Global Catalogue of Microorganisms (GCM) 10K type strain sequencing project: providing services to taxonomists for standard genome sequencing and annotation.</title>
        <authorList>
            <consortium name="The Broad Institute Genomics Platform"/>
            <consortium name="The Broad Institute Genome Sequencing Center for Infectious Disease"/>
            <person name="Wu L."/>
            <person name="Ma J."/>
        </authorList>
    </citation>
    <scope>NUCLEOTIDE SEQUENCE [LARGE SCALE GENOMIC DNA]</scope>
    <source>
        <strain evidence="2">JCM 17337</strain>
    </source>
</reference>
<gene>
    <name evidence="1" type="ORF">GCM10022423_30200</name>
</gene>
<dbReference type="EMBL" id="BAABDU010000004">
    <property type="protein sequence ID" value="GAA3773568.1"/>
    <property type="molecule type" value="Genomic_DNA"/>
</dbReference>
<evidence type="ECO:0000313" key="2">
    <source>
        <dbReference type="Proteomes" id="UP001500748"/>
    </source>
</evidence>
<dbReference type="InterPro" id="IPR054500">
    <property type="entry name" value="Phage_fiber_rpt"/>
</dbReference>
<name>A0ABP7GYA9_9FLAO</name>
<keyword evidence="2" id="KW-1185">Reference proteome</keyword>
<proteinExistence type="predicted"/>
<dbReference type="RefSeq" id="WP_345145438.1">
    <property type="nucleotide sequence ID" value="NZ_BAABDU010000004.1"/>
</dbReference>